<dbReference type="Pfam" id="PF02464">
    <property type="entry name" value="CinA"/>
    <property type="match status" value="1"/>
</dbReference>
<reference evidence="2" key="2">
    <citation type="journal article" date="2024" name="Toxins">
        <title>Genome Sequence Analysis of Native Xenorhabdus Strains Isolated from Entomopathogenic Nematodes in Argentina.</title>
        <authorList>
            <person name="Palma L."/>
            <person name="Frizzo L."/>
            <person name="Kaiser S."/>
            <person name="Berry C."/>
            <person name="Caballero P."/>
            <person name="Bode H.B."/>
            <person name="Del Valle E.E."/>
        </authorList>
    </citation>
    <scope>NUCLEOTIDE SEQUENCE</scope>
    <source>
        <strain evidence="2">M</strain>
    </source>
</reference>
<keyword evidence="2" id="KW-0378">Hydrolase</keyword>
<feature type="domain" description="CinA C-terminal" evidence="1">
    <location>
        <begin position="8"/>
        <end position="163"/>
    </location>
</feature>
<dbReference type="GeneID" id="97124623"/>
<gene>
    <name evidence="2" type="primary">pncC</name>
    <name evidence="2" type="ORF">ID854_17510</name>
</gene>
<organism evidence="2">
    <name type="scientific">Xenorhabdus szentirmaii</name>
    <dbReference type="NCBI Taxonomy" id="290112"/>
    <lineage>
        <taxon>Bacteria</taxon>
        <taxon>Pseudomonadati</taxon>
        <taxon>Pseudomonadota</taxon>
        <taxon>Gammaproteobacteria</taxon>
        <taxon>Enterobacterales</taxon>
        <taxon>Morganellaceae</taxon>
        <taxon>Xenorhabdus</taxon>
    </lineage>
</organism>
<dbReference type="RefSeq" id="WP_038235293.1">
    <property type="nucleotide sequence ID" value="NZ_CAWNPE010000001.1"/>
</dbReference>
<evidence type="ECO:0000313" key="2">
    <source>
        <dbReference type="EMBL" id="MBD2802185.1"/>
    </source>
</evidence>
<name>A0AAW3YW12_9GAMM</name>
<dbReference type="SUPFAM" id="SSF142433">
    <property type="entry name" value="CinA-like"/>
    <property type="match status" value="1"/>
</dbReference>
<dbReference type="AlphaFoldDB" id="A0AAW3YW12"/>
<dbReference type="NCBIfam" id="TIGR00199">
    <property type="entry name" value="PncC_domain"/>
    <property type="match status" value="1"/>
</dbReference>
<dbReference type="NCBIfam" id="NF002975">
    <property type="entry name" value="PRK03661.1"/>
    <property type="match status" value="1"/>
</dbReference>
<reference evidence="2" key="1">
    <citation type="submission" date="2020-09" db="EMBL/GenBank/DDBJ databases">
        <authorList>
            <person name="Palma L."/>
            <person name="Caballero P."/>
            <person name="Berry C."/>
            <person name="Del Valle E."/>
        </authorList>
    </citation>
    <scope>NUCLEOTIDE SEQUENCE</scope>
    <source>
        <strain evidence="2">M</strain>
    </source>
</reference>
<protein>
    <submittedName>
        <fullName evidence="2">Nicotinamide-nucleotide amidase</fullName>
        <ecNumber evidence="2">3.5.1.42</ecNumber>
    </submittedName>
</protein>
<dbReference type="Gene3D" id="3.90.950.20">
    <property type="entry name" value="CinA-like"/>
    <property type="match status" value="1"/>
</dbReference>
<sequence>MDEKILNQLSIELGKRLKQEKLSVTCAESCTGGWIAKVITDIAGSSAYFNRGFVTYSNDAKHEMLGVSLASLAQFGAVSEQIVKEMAEGALKVANADFSVAVSGVAGPEGGSEEKPVGTVCFGFAFRVDGDIASVTYRRYFPGERDTVRLHAVIFALETLLEEIVKNSLDAV</sequence>
<dbReference type="InterPro" id="IPR008136">
    <property type="entry name" value="CinA_C"/>
</dbReference>
<dbReference type="InterPro" id="IPR036653">
    <property type="entry name" value="CinA-like_C"/>
</dbReference>
<dbReference type="GO" id="GO:0019159">
    <property type="term" value="F:nicotinamide-nucleotide amidase activity"/>
    <property type="evidence" value="ECO:0007669"/>
    <property type="project" value="UniProtKB-EC"/>
</dbReference>
<dbReference type="EMBL" id="JACXBF010000467">
    <property type="protein sequence ID" value="MBD2802185.1"/>
    <property type="molecule type" value="Genomic_DNA"/>
</dbReference>
<accession>A0AAW3YW12</accession>
<proteinExistence type="predicted"/>
<dbReference type="Proteomes" id="UP001193920">
    <property type="component" value="Unassembled WGS sequence"/>
</dbReference>
<dbReference type="EC" id="3.5.1.42" evidence="2"/>
<comment type="caution">
    <text evidence="2">The sequence shown here is derived from an EMBL/GenBank/DDBJ whole genome shotgun (WGS) entry which is preliminary data.</text>
</comment>
<evidence type="ECO:0000259" key="1">
    <source>
        <dbReference type="Pfam" id="PF02464"/>
    </source>
</evidence>